<protein>
    <submittedName>
        <fullName evidence="2">Uncharacterized protein</fullName>
    </submittedName>
</protein>
<accession>A0A1G2R8Z1</accession>
<name>A0A1G2R8Z1_9BACT</name>
<keyword evidence="1" id="KW-0812">Transmembrane</keyword>
<proteinExistence type="predicted"/>
<dbReference type="AlphaFoldDB" id="A0A1G2R8Z1"/>
<dbReference type="Proteomes" id="UP000178529">
    <property type="component" value="Unassembled WGS sequence"/>
</dbReference>
<reference evidence="2 3" key="1">
    <citation type="journal article" date="2016" name="Nat. Commun.">
        <title>Thousands of microbial genomes shed light on interconnected biogeochemical processes in an aquifer system.</title>
        <authorList>
            <person name="Anantharaman K."/>
            <person name="Brown C.T."/>
            <person name="Hug L.A."/>
            <person name="Sharon I."/>
            <person name="Castelle C.J."/>
            <person name="Probst A.J."/>
            <person name="Thomas B.C."/>
            <person name="Singh A."/>
            <person name="Wilkins M.J."/>
            <person name="Karaoz U."/>
            <person name="Brodie E.L."/>
            <person name="Williams K.H."/>
            <person name="Hubbard S.S."/>
            <person name="Banfield J.F."/>
        </authorList>
    </citation>
    <scope>NUCLEOTIDE SEQUENCE [LARGE SCALE GENOMIC DNA]</scope>
</reference>
<keyword evidence="1" id="KW-0472">Membrane</keyword>
<feature type="transmembrane region" description="Helical" evidence="1">
    <location>
        <begin position="41"/>
        <end position="61"/>
    </location>
</feature>
<keyword evidence="1" id="KW-1133">Transmembrane helix</keyword>
<gene>
    <name evidence="2" type="ORF">A3J68_02420</name>
</gene>
<dbReference type="EMBL" id="MHTY01000005">
    <property type="protein sequence ID" value="OHA69157.1"/>
    <property type="molecule type" value="Genomic_DNA"/>
</dbReference>
<evidence type="ECO:0000313" key="2">
    <source>
        <dbReference type="EMBL" id="OHA69157.1"/>
    </source>
</evidence>
<evidence type="ECO:0000313" key="3">
    <source>
        <dbReference type="Proteomes" id="UP000178529"/>
    </source>
</evidence>
<comment type="caution">
    <text evidence="2">The sequence shown here is derived from an EMBL/GenBank/DDBJ whole genome shotgun (WGS) entry which is preliminary data.</text>
</comment>
<organism evidence="2 3">
    <name type="scientific">Candidatus Wildermuthbacteria bacterium RIFCSPHIGHO2_02_FULL_48_16</name>
    <dbReference type="NCBI Taxonomy" id="1802453"/>
    <lineage>
        <taxon>Bacteria</taxon>
        <taxon>Candidatus Wildermuthiibacteriota</taxon>
    </lineage>
</organism>
<evidence type="ECO:0000256" key="1">
    <source>
        <dbReference type="SAM" id="Phobius"/>
    </source>
</evidence>
<sequence length="72" mass="8359">MRKWMEGKHISLGLVFLFAAALVLVDELLRQGYVFKISDLFVFRFTHEKFFALLFLGGLYTQLKSRNGSKKS</sequence>